<proteinExistence type="predicted"/>
<dbReference type="EMBL" id="MTYH01000016">
    <property type="protein sequence ID" value="PNP46190.1"/>
    <property type="molecule type" value="Genomic_DNA"/>
</dbReference>
<name>A0A2K0TKZ1_9HYPO</name>
<comment type="caution">
    <text evidence="1">The sequence shown here is derived from an EMBL/GenBank/DDBJ whole genome shotgun (WGS) entry which is preliminary data.</text>
</comment>
<sequence>MPSIDSKFQSPCLDQGESIFFTRLPGEIRDYIYHLYASVDAISGGVSTSQPEQLFLNDEKPYDGDSESLALRCCCQRVFYEMRRAMVREVALAFYSQWNFRLQLAVHGRLDWARTQKLRIQLRNEDKFNLIGAGFANKALLRTKALQVLYIDCSEFNRPSNRAIGPNIVISSPDPEVGANDEAEFEEFEQRHFLEAMLADCGTQLEMLETVVLDGKGRYPAFWPEQVRQYVKDEVQVIELQ</sequence>
<dbReference type="OrthoDB" id="62952at2759"/>
<dbReference type="AlphaFoldDB" id="A0A2K0TKZ1"/>
<protein>
    <submittedName>
        <fullName evidence="1">Uncharacterized protein</fullName>
    </submittedName>
</protein>
<accession>A0A2K0TKZ1</accession>
<reference evidence="1 2" key="1">
    <citation type="submission" date="2017-02" db="EMBL/GenBank/DDBJ databases">
        <title>Genomes of Trichoderma spp. with biocontrol activity.</title>
        <authorList>
            <person name="Gardiner D."/>
            <person name="Kazan K."/>
            <person name="Vos C."/>
            <person name="Harvey P."/>
        </authorList>
    </citation>
    <scope>NUCLEOTIDE SEQUENCE [LARGE SCALE GENOMIC DNA]</scope>
    <source>
        <strain evidence="1 2">A5MH</strain>
    </source>
</reference>
<gene>
    <name evidence="1" type="ORF">TGAMA5MH_02225</name>
</gene>
<dbReference type="Proteomes" id="UP000236546">
    <property type="component" value="Unassembled WGS sequence"/>
</dbReference>
<evidence type="ECO:0000313" key="1">
    <source>
        <dbReference type="EMBL" id="PNP46190.1"/>
    </source>
</evidence>
<evidence type="ECO:0000313" key="2">
    <source>
        <dbReference type="Proteomes" id="UP000236546"/>
    </source>
</evidence>
<organism evidence="1 2">
    <name type="scientific">Trichoderma gamsii</name>
    <dbReference type="NCBI Taxonomy" id="398673"/>
    <lineage>
        <taxon>Eukaryota</taxon>
        <taxon>Fungi</taxon>
        <taxon>Dikarya</taxon>
        <taxon>Ascomycota</taxon>
        <taxon>Pezizomycotina</taxon>
        <taxon>Sordariomycetes</taxon>
        <taxon>Hypocreomycetidae</taxon>
        <taxon>Hypocreales</taxon>
        <taxon>Hypocreaceae</taxon>
        <taxon>Trichoderma</taxon>
    </lineage>
</organism>